<gene>
    <name evidence="2" type="ORF">RirG_113960</name>
</gene>
<feature type="transmembrane region" description="Helical" evidence="1">
    <location>
        <begin position="275"/>
        <end position="297"/>
    </location>
</feature>
<reference evidence="2 3" key="1">
    <citation type="submission" date="2014-02" db="EMBL/GenBank/DDBJ databases">
        <title>Single nucleus genome sequencing reveals high similarity among nuclei of an endomycorrhizal fungus.</title>
        <authorList>
            <person name="Lin K."/>
            <person name="Geurts R."/>
            <person name="Zhang Z."/>
            <person name="Limpens E."/>
            <person name="Saunders D.G."/>
            <person name="Mu D."/>
            <person name="Pang E."/>
            <person name="Cao H."/>
            <person name="Cha H."/>
            <person name="Lin T."/>
            <person name="Zhou Q."/>
            <person name="Shang Y."/>
            <person name="Li Y."/>
            <person name="Ivanov S."/>
            <person name="Sharma T."/>
            <person name="Velzen R.V."/>
            <person name="Ruijter N.D."/>
            <person name="Aanen D.K."/>
            <person name="Win J."/>
            <person name="Kamoun S."/>
            <person name="Bisseling T."/>
            <person name="Huang S."/>
        </authorList>
    </citation>
    <scope>NUCLEOTIDE SEQUENCE [LARGE SCALE GENOMIC DNA]</scope>
    <source>
        <strain evidence="3">DAOM197198w</strain>
    </source>
</reference>
<comment type="caution">
    <text evidence="2">The sequence shown here is derived from an EMBL/GenBank/DDBJ whole genome shotgun (WGS) entry which is preliminary data.</text>
</comment>
<name>A0A015MKU6_RHIIW</name>
<protein>
    <submittedName>
        <fullName evidence="2">Uncharacterized protein</fullName>
    </submittedName>
</protein>
<evidence type="ECO:0000313" key="2">
    <source>
        <dbReference type="EMBL" id="EXX67478.1"/>
    </source>
</evidence>
<proteinExistence type="predicted"/>
<organism evidence="2 3">
    <name type="scientific">Rhizophagus irregularis (strain DAOM 197198w)</name>
    <name type="common">Glomus intraradices</name>
    <dbReference type="NCBI Taxonomy" id="1432141"/>
    <lineage>
        <taxon>Eukaryota</taxon>
        <taxon>Fungi</taxon>
        <taxon>Fungi incertae sedis</taxon>
        <taxon>Mucoromycota</taxon>
        <taxon>Glomeromycotina</taxon>
        <taxon>Glomeromycetes</taxon>
        <taxon>Glomerales</taxon>
        <taxon>Glomeraceae</taxon>
        <taxon>Rhizophagus</taxon>
    </lineage>
</organism>
<keyword evidence="3" id="KW-1185">Reference proteome</keyword>
<dbReference type="HOGENOM" id="CLU_746285_0_0_1"/>
<dbReference type="EMBL" id="JEMT01017718">
    <property type="protein sequence ID" value="EXX67478.1"/>
    <property type="molecule type" value="Genomic_DNA"/>
</dbReference>
<keyword evidence="1" id="KW-0472">Membrane</keyword>
<dbReference type="SMR" id="A0A015MKU6"/>
<evidence type="ECO:0000313" key="3">
    <source>
        <dbReference type="Proteomes" id="UP000022910"/>
    </source>
</evidence>
<dbReference type="AlphaFoldDB" id="A0A015MKU6"/>
<keyword evidence="1" id="KW-0812">Transmembrane</keyword>
<dbReference type="OrthoDB" id="2339353at2759"/>
<dbReference type="OMA" id="FTIARCV"/>
<keyword evidence="1" id="KW-1133">Transmembrane helix</keyword>
<sequence length="371" mass="41264">MEFVKREDESRRFRNLRFVICGLLTVIYVTYLAYLIYTLATDKPLLNVEQNFLDQIDVPDIKICGTSSDLTILRCDFIMKNGVNNDLNSCNSYISTDVTDLGAHRNFCYTFKANKTIKYAHPDKPIDGLSKIGFYFYENTTAAEVNALGIASLSVQLISPDFDPFLQPDKVVSEMDKATRSELKLQWNFIAGMSQYVALVKFKTSVYNAILPGDASAIIGFGPHYHTTPKIESLVNYFPFNSNPFNAPPGTTGYFSVAAGSFIQESTTENRSSTILGAIGSAGGALGVVGGIAVVLFGDSRVNPWGYAHKLLKEKTPNVFVIDVDDPNDAKDQILKLSPNRLKLSQDERTNLIEHELTEIKSVIKHYLLEH</sequence>
<dbReference type="Proteomes" id="UP000022910">
    <property type="component" value="Unassembled WGS sequence"/>
</dbReference>
<accession>A0A015MKU6</accession>
<evidence type="ECO:0000256" key="1">
    <source>
        <dbReference type="SAM" id="Phobius"/>
    </source>
</evidence>
<feature type="transmembrane region" description="Helical" evidence="1">
    <location>
        <begin position="16"/>
        <end position="37"/>
    </location>
</feature>